<organism evidence="3 4">
    <name type="scientific">Blepharisma stoltei</name>
    <dbReference type="NCBI Taxonomy" id="1481888"/>
    <lineage>
        <taxon>Eukaryota</taxon>
        <taxon>Sar</taxon>
        <taxon>Alveolata</taxon>
        <taxon>Ciliophora</taxon>
        <taxon>Postciliodesmatophora</taxon>
        <taxon>Heterotrichea</taxon>
        <taxon>Heterotrichida</taxon>
        <taxon>Blepharismidae</taxon>
        <taxon>Blepharisma</taxon>
    </lineage>
</organism>
<evidence type="ECO:0000256" key="1">
    <source>
        <dbReference type="ARBA" id="ARBA00023125"/>
    </source>
</evidence>
<dbReference type="InterPro" id="IPR009057">
    <property type="entry name" value="Homeodomain-like_sf"/>
</dbReference>
<evidence type="ECO:0000313" key="4">
    <source>
        <dbReference type="Proteomes" id="UP001162131"/>
    </source>
</evidence>
<dbReference type="SUPFAM" id="SSF46689">
    <property type="entry name" value="Homeodomain-like"/>
    <property type="match status" value="1"/>
</dbReference>
<dbReference type="AlphaFoldDB" id="A0AAU9IJY8"/>
<comment type="caution">
    <text evidence="3">The sequence shown here is derived from an EMBL/GenBank/DDBJ whole genome shotgun (WGS) entry which is preliminary data.</text>
</comment>
<evidence type="ECO:0000313" key="3">
    <source>
        <dbReference type="EMBL" id="CAG9311444.1"/>
    </source>
</evidence>
<protein>
    <recommendedName>
        <fullName evidence="2">HTH CENPB-type domain-containing protein</fullName>
    </recommendedName>
</protein>
<dbReference type="InterPro" id="IPR006600">
    <property type="entry name" value="HTH_CenpB_DNA-bd_dom"/>
</dbReference>
<evidence type="ECO:0000259" key="2">
    <source>
        <dbReference type="PROSITE" id="PS51253"/>
    </source>
</evidence>
<dbReference type="GO" id="GO:0003677">
    <property type="term" value="F:DNA binding"/>
    <property type="evidence" value="ECO:0007669"/>
    <property type="project" value="UniProtKB-KW"/>
</dbReference>
<dbReference type="EMBL" id="CAJZBQ010000004">
    <property type="protein sequence ID" value="CAG9311444.1"/>
    <property type="molecule type" value="Genomic_DNA"/>
</dbReference>
<dbReference type="Proteomes" id="UP001162131">
    <property type="component" value="Unassembled WGS sequence"/>
</dbReference>
<gene>
    <name evidence="3" type="ORF">BSTOLATCC_MIC4025</name>
</gene>
<dbReference type="PANTHER" id="PTHR19303:SF73">
    <property type="entry name" value="PROTEIN PDC2"/>
    <property type="match status" value="1"/>
</dbReference>
<dbReference type="Pfam" id="PF03221">
    <property type="entry name" value="HTH_Tnp_Tc5"/>
    <property type="match status" value="1"/>
</dbReference>
<dbReference type="GO" id="GO:0005634">
    <property type="term" value="C:nucleus"/>
    <property type="evidence" value="ECO:0007669"/>
    <property type="project" value="TreeGrafter"/>
</dbReference>
<dbReference type="InterPro" id="IPR004875">
    <property type="entry name" value="DDE_SF_endonuclease_dom"/>
</dbReference>
<dbReference type="PROSITE" id="PS51253">
    <property type="entry name" value="HTH_CENPB"/>
    <property type="match status" value="1"/>
</dbReference>
<keyword evidence="1" id="KW-0238">DNA-binding</keyword>
<dbReference type="Pfam" id="PF03184">
    <property type="entry name" value="DDE_1"/>
    <property type="match status" value="1"/>
</dbReference>
<proteinExistence type="predicted"/>
<dbReference type="Gene3D" id="1.10.10.60">
    <property type="entry name" value="Homeodomain-like"/>
    <property type="match status" value="1"/>
</dbReference>
<dbReference type="SMART" id="SM00674">
    <property type="entry name" value="CENPB"/>
    <property type="match status" value="1"/>
</dbReference>
<reference evidence="3" key="1">
    <citation type="submission" date="2021-09" db="EMBL/GenBank/DDBJ databases">
        <authorList>
            <consortium name="AG Swart"/>
            <person name="Singh M."/>
            <person name="Singh A."/>
            <person name="Seah K."/>
            <person name="Emmerich C."/>
        </authorList>
    </citation>
    <scope>NUCLEOTIDE SEQUENCE</scope>
    <source>
        <strain evidence="3">ATCC30299</strain>
    </source>
</reference>
<dbReference type="InterPro" id="IPR050863">
    <property type="entry name" value="CenT-Element_Derived"/>
</dbReference>
<accession>A0AAU9IJY8</accession>
<feature type="domain" description="HTH CENPB-type" evidence="2">
    <location>
        <begin position="64"/>
        <end position="135"/>
    </location>
</feature>
<keyword evidence="4" id="KW-1185">Reference proteome</keyword>
<name>A0AAU9IJY8_9CILI</name>
<dbReference type="PANTHER" id="PTHR19303">
    <property type="entry name" value="TRANSPOSON"/>
    <property type="match status" value="1"/>
</dbReference>
<sequence>MYKGKRKYIEIWQKVEIAEFYIQHQNEMSMRDVAAKFHVNSFSSISEWVNKLDELKKSVKSDKKLKLESFTQFPELEKELVHWFTAIREQGIQVLRSTIEEKAKSLAAEMGLARFGCGDKWWQGFRTRNNLSFRKINASSIKPIEKEAELVRQYLDDLASLLPQFVPSNIYNFDETRFDWDVKSKFTYDFKGTQRILGVQSAKMNHFITVMLMIRADGEKMPAALLIFQEKNGQIPNLVRERLNIPENVIIKSNKSGYISDQILNDYLRTILRRENQLLIYDQAGSHKTIMISNAISDLDATKIVIPGGCTKYLQPLDALVIANFKSKTTDFRIKFQTEQIERRSKRTGNLKALDRQQLINIASKAWDAVSPQLVRKSFELTGSYGVNHPKIFSHQVNMKKLII</sequence>